<gene>
    <name evidence="2" type="ORF">QCN29_30245</name>
</gene>
<evidence type="ECO:0000313" key="2">
    <source>
        <dbReference type="EMBL" id="MDH2392983.1"/>
    </source>
</evidence>
<feature type="transmembrane region" description="Helical" evidence="1">
    <location>
        <begin position="31"/>
        <end position="52"/>
    </location>
</feature>
<keyword evidence="1" id="KW-1133">Transmembrane helix</keyword>
<evidence type="ECO:0000313" key="3">
    <source>
        <dbReference type="Proteomes" id="UP001223144"/>
    </source>
</evidence>
<evidence type="ECO:0000256" key="1">
    <source>
        <dbReference type="SAM" id="Phobius"/>
    </source>
</evidence>
<name>A0ABT6HWA1_9ACTN</name>
<dbReference type="RefSeq" id="WP_279932168.1">
    <property type="nucleotide sequence ID" value="NZ_JARWBG010000053.1"/>
</dbReference>
<proteinExistence type="predicted"/>
<dbReference type="EMBL" id="JARWBG010000053">
    <property type="protein sequence ID" value="MDH2392983.1"/>
    <property type="molecule type" value="Genomic_DNA"/>
</dbReference>
<keyword evidence="1" id="KW-0812">Transmembrane</keyword>
<reference evidence="2 3" key="1">
    <citation type="submission" date="2023-04" db="EMBL/GenBank/DDBJ databases">
        <title>Streptomyces chengmaiensis sp. nov. isolated from the stem of mangrove plant in Hainan.</title>
        <authorList>
            <person name="Huang X."/>
            <person name="Zhou S."/>
            <person name="Chu X."/>
            <person name="Xie Y."/>
            <person name="Lin Y."/>
        </authorList>
    </citation>
    <scope>NUCLEOTIDE SEQUENCE [LARGE SCALE GENOMIC DNA]</scope>
    <source>
        <strain evidence="2 3">HNM0663</strain>
    </source>
</reference>
<keyword evidence="1" id="KW-0472">Membrane</keyword>
<protein>
    <submittedName>
        <fullName evidence="2">Uncharacterized protein</fullName>
    </submittedName>
</protein>
<sequence length="75" mass="8018">MTLTVTGLFTIVAIGLGIWFKKDSSFRKREFIAVSVFWILVVATPWGATAVAKVQDVIGTGAKTASDTVNSVSNK</sequence>
<dbReference type="Proteomes" id="UP001223144">
    <property type="component" value="Unassembled WGS sequence"/>
</dbReference>
<keyword evidence="3" id="KW-1185">Reference proteome</keyword>
<comment type="caution">
    <text evidence="2">The sequence shown here is derived from an EMBL/GenBank/DDBJ whole genome shotgun (WGS) entry which is preliminary data.</text>
</comment>
<organism evidence="2 3">
    <name type="scientific">Streptomyces chengmaiensis</name>
    <dbReference type="NCBI Taxonomy" id="3040919"/>
    <lineage>
        <taxon>Bacteria</taxon>
        <taxon>Bacillati</taxon>
        <taxon>Actinomycetota</taxon>
        <taxon>Actinomycetes</taxon>
        <taxon>Kitasatosporales</taxon>
        <taxon>Streptomycetaceae</taxon>
        <taxon>Streptomyces</taxon>
    </lineage>
</organism>
<accession>A0ABT6HWA1</accession>